<dbReference type="Gene3D" id="3.40.50.300">
    <property type="entry name" value="P-loop containing nucleotide triphosphate hydrolases"/>
    <property type="match status" value="1"/>
</dbReference>
<name>A0ABR7IBH3_9FIRM</name>
<keyword evidence="3" id="KW-0067">ATP-binding</keyword>
<reference evidence="3 4" key="1">
    <citation type="submission" date="2020-08" db="EMBL/GenBank/DDBJ databases">
        <title>Genome public.</title>
        <authorList>
            <person name="Liu C."/>
            <person name="Sun Q."/>
        </authorList>
    </citation>
    <scope>NUCLEOTIDE SEQUENCE [LARGE SCALE GENOMIC DNA]</scope>
    <source>
        <strain evidence="3 4">BX0805</strain>
    </source>
</reference>
<dbReference type="InterPro" id="IPR027417">
    <property type="entry name" value="P-loop_NTPase"/>
</dbReference>
<dbReference type="PANTHER" id="PTHR33295">
    <property type="entry name" value="ATPASE"/>
    <property type="match status" value="1"/>
</dbReference>
<gene>
    <name evidence="3" type="ORF">H8Z76_09795</name>
</gene>
<dbReference type="InterPro" id="IPR025420">
    <property type="entry name" value="DUF4143"/>
</dbReference>
<feature type="domain" description="AAA" evidence="1">
    <location>
        <begin position="19"/>
        <end position="150"/>
    </location>
</feature>
<organism evidence="3 4">
    <name type="scientific">Roseburia yibonii</name>
    <dbReference type="NCBI Taxonomy" id="2763063"/>
    <lineage>
        <taxon>Bacteria</taxon>
        <taxon>Bacillati</taxon>
        <taxon>Bacillota</taxon>
        <taxon>Clostridia</taxon>
        <taxon>Lachnospirales</taxon>
        <taxon>Lachnospiraceae</taxon>
        <taxon>Roseburia</taxon>
    </lineage>
</organism>
<protein>
    <submittedName>
        <fullName evidence="3">ATP-binding protein</fullName>
    </submittedName>
</protein>
<comment type="caution">
    <text evidence="3">The sequence shown here is derived from an EMBL/GenBank/DDBJ whole genome shotgun (WGS) entry which is preliminary data.</text>
</comment>
<evidence type="ECO:0000313" key="3">
    <source>
        <dbReference type="EMBL" id="MBC5754298.1"/>
    </source>
</evidence>
<dbReference type="Pfam" id="PF13173">
    <property type="entry name" value="AAA_14"/>
    <property type="match status" value="1"/>
</dbReference>
<feature type="domain" description="DUF4143" evidence="2">
    <location>
        <begin position="223"/>
        <end position="383"/>
    </location>
</feature>
<dbReference type="Pfam" id="PF13635">
    <property type="entry name" value="DUF4143"/>
    <property type="match status" value="1"/>
</dbReference>
<dbReference type="EMBL" id="JACOQH010000006">
    <property type="protein sequence ID" value="MBC5754298.1"/>
    <property type="molecule type" value="Genomic_DNA"/>
</dbReference>
<keyword evidence="4" id="KW-1185">Reference proteome</keyword>
<evidence type="ECO:0000259" key="2">
    <source>
        <dbReference type="Pfam" id="PF13635"/>
    </source>
</evidence>
<dbReference type="PANTHER" id="PTHR33295:SF7">
    <property type="entry name" value="ATPASE"/>
    <property type="match status" value="1"/>
</dbReference>
<keyword evidence="3" id="KW-0547">Nucleotide-binding</keyword>
<dbReference type="InterPro" id="IPR041682">
    <property type="entry name" value="AAA_14"/>
</dbReference>
<proteinExistence type="predicted"/>
<dbReference type="Proteomes" id="UP000621540">
    <property type="component" value="Unassembled WGS sequence"/>
</dbReference>
<evidence type="ECO:0000259" key="1">
    <source>
        <dbReference type="Pfam" id="PF13173"/>
    </source>
</evidence>
<accession>A0ABR7IBH3</accession>
<dbReference type="RefSeq" id="WP_186982377.1">
    <property type="nucleotide sequence ID" value="NZ_JACOQH010000006.1"/>
</dbReference>
<evidence type="ECO:0000313" key="4">
    <source>
        <dbReference type="Proteomes" id="UP000621540"/>
    </source>
</evidence>
<sequence>MIERSAKSAVKEWLSNGKDAFLLTGARQIGKTYLIRQCLKENEYPYLELNFIEQPELIEIFSGAKNAKELLMRLSLVAGKTLEKGKTIIFLDEIQEFKDIVTRIKFLVEEGSFRYIMSGSLLGVELNDLRSAPVGYMRIYDMYPLGFKEFARAVGVGTDILELLENNFKNRIPIDDYVHTKMLDVFYLYLIIGGMPEAVDTYVKTNDLAKVAQVHEKIIRLYKKDFSKYEVRYKLKLREIYDAMPGQLDQKNKRFQLNSIEKGISYDRVANDFLWLKDAGVVIPVYNVSEPKLPLVINENRNLFKLFFSDVGLLTSCYSNQVKISILNKDRSINNGALFENVVAQELLTKGHREYYFNSKKQGELDFVVELDGKAVPLEIKSGKDYKRHSALNNVLKNADYNISEAYIFSEGNIEVNDKRVYMPIYMIMFLDNTKLDNTIYRLDIAGLGSLGSGL</sequence>
<dbReference type="GO" id="GO:0005524">
    <property type="term" value="F:ATP binding"/>
    <property type="evidence" value="ECO:0007669"/>
    <property type="project" value="UniProtKB-KW"/>
</dbReference>
<dbReference type="SUPFAM" id="SSF52540">
    <property type="entry name" value="P-loop containing nucleoside triphosphate hydrolases"/>
    <property type="match status" value="1"/>
</dbReference>